<keyword evidence="2" id="KW-1185">Reference proteome</keyword>
<dbReference type="Proteomes" id="UP001359559">
    <property type="component" value="Unassembled WGS sequence"/>
</dbReference>
<name>A0AAN9EY94_CLITE</name>
<evidence type="ECO:0000313" key="1">
    <source>
        <dbReference type="EMBL" id="KAK7264811.1"/>
    </source>
</evidence>
<accession>A0AAN9EY94</accession>
<reference evidence="1 2" key="1">
    <citation type="submission" date="2024-01" db="EMBL/GenBank/DDBJ databases">
        <title>The genomes of 5 underutilized Papilionoideae crops provide insights into root nodulation and disease resistance.</title>
        <authorList>
            <person name="Yuan L."/>
        </authorList>
    </citation>
    <scope>NUCLEOTIDE SEQUENCE [LARGE SCALE GENOMIC DNA]</scope>
    <source>
        <strain evidence="1">LY-2023</strain>
        <tissue evidence="1">Leaf</tissue>
    </source>
</reference>
<organism evidence="1 2">
    <name type="scientific">Clitoria ternatea</name>
    <name type="common">Butterfly pea</name>
    <dbReference type="NCBI Taxonomy" id="43366"/>
    <lineage>
        <taxon>Eukaryota</taxon>
        <taxon>Viridiplantae</taxon>
        <taxon>Streptophyta</taxon>
        <taxon>Embryophyta</taxon>
        <taxon>Tracheophyta</taxon>
        <taxon>Spermatophyta</taxon>
        <taxon>Magnoliopsida</taxon>
        <taxon>eudicotyledons</taxon>
        <taxon>Gunneridae</taxon>
        <taxon>Pentapetalae</taxon>
        <taxon>rosids</taxon>
        <taxon>fabids</taxon>
        <taxon>Fabales</taxon>
        <taxon>Fabaceae</taxon>
        <taxon>Papilionoideae</taxon>
        <taxon>50 kb inversion clade</taxon>
        <taxon>NPAAA clade</taxon>
        <taxon>indigoferoid/millettioid clade</taxon>
        <taxon>Phaseoleae</taxon>
        <taxon>Clitoria</taxon>
    </lineage>
</organism>
<gene>
    <name evidence="1" type="ORF">RJT34_32422</name>
</gene>
<evidence type="ECO:0000313" key="2">
    <source>
        <dbReference type="Proteomes" id="UP001359559"/>
    </source>
</evidence>
<comment type="caution">
    <text evidence="1">The sequence shown here is derived from an EMBL/GenBank/DDBJ whole genome shotgun (WGS) entry which is preliminary data.</text>
</comment>
<sequence>MSALPFNDCFCGKGNLRTLNSKRHIKLEMEPRILHISINLLPLNYTTIPRRDGHQTEILSHISPIEGKITRELIKHQQEQPKDKGD</sequence>
<protein>
    <submittedName>
        <fullName evidence="1">Uncharacterized protein</fullName>
    </submittedName>
</protein>
<proteinExistence type="predicted"/>
<dbReference type="AlphaFoldDB" id="A0AAN9EY94"/>
<dbReference type="EMBL" id="JAYKXN010000008">
    <property type="protein sequence ID" value="KAK7264811.1"/>
    <property type="molecule type" value="Genomic_DNA"/>
</dbReference>